<dbReference type="InterPro" id="IPR014162">
    <property type="entry name" value="CpoB_C"/>
</dbReference>
<dbReference type="GO" id="GO:0030288">
    <property type="term" value="C:outer membrane-bounded periplasmic space"/>
    <property type="evidence" value="ECO:0007669"/>
    <property type="project" value="UniProtKB-UniRule"/>
</dbReference>
<dbReference type="PROSITE" id="PS51257">
    <property type="entry name" value="PROKAR_LIPOPROTEIN"/>
    <property type="match status" value="1"/>
</dbReference>
<feature type="coiled-coil region" evidence="1">
    <location>
        <begin position="57"/>
        <end position="98"/>
    </location>
</feature>
<dbReference type="Gene3D" id="1.20.5.110">
    <property type="match status" value="1"/>
</dbReference>
<protein>
    <recommendedName>
        <fullName evidence="1">Cell division coordinator CpoB</fullName>
    </recommendedName>
</protein>
<comment type="subcellular location">
    <subcellularLocation>
        <location evidence="1">Periplasm</location>
    </subcellularLocation>
</comment>
<accession>A0A4Q2U8L5</accession>
<reference evidence="3 4" key="1">
    <citation type="submission" date="2018-12" db="EMBL/GenBank/DDBJ databases">
        <authorList>
            <person name="Grouzdev D.S."/>
            <person name="Krutkina M.S."/>
        </authorList>
    </citation>
    <scope>NUCLEOTIDE SEQUENCE [LARGE SCALE GENOMIC DNA]</scope>
    <source>
        <strain evidence="3 4">RmlP026</strain>
    </source>
</reference>
<sequence length="373" mass="38557" precursor="true">MKFSVRSLLTPAVGLACAALMVSGAGPGRAAAGERLAAPPIVLAQDDPDAAPDPSSAAALLVRVDRLENKLRSLTGQIEQLQNQNRRLEDALRKMQQDVDFRFQDLNRAPVAPGGKPPLQRHGDLGDASPDALADATPAAPAAAVPASPAAPAASQPRRGDAFDPASDPNAPGAPRPLGATAGLGTAPPLRPSVPPAAAQPHAPLDLTHGATPAAAPPAVAAAEPPAALRDEPVPAPAGGVASLAPGSTRGEYEADYALYKGAQYDGAIAGFNDFLNKYPRDRLVPDATYFLGESYARLGRHREAAEQFLKLSTDYTKSNRAPDALLRLGMALNALGAGAQACATYQEVDRKYPAAGADVRTAVDRELKRAHC</sequence>
<dbReference type="InterPro" id="IPR034706">
    <property type="entry name" value="CpoB"/>
</dbReference>
<comment type="caution">
    <text evidence="3">The sequence shown here is derived from an EMBL/GenBank/DDBJ whole genome shotgun (WGS) entry which is preliminary data.</text>
</comment>
<evidence type="ECO:0000313" key="4">
    <source>
        <dbReference type="Proteomes" id="UP000290759"/>
    </source>
</evidence>
<organism evidence="3 4">
    <name type="scientific">Lichenibacterium minor</name>
    <dbReference type="NCBI Taxonomy" id="2316528"/>
    <lineage>
        <taxon>Bacteria</taxon>
        <taxon>Pseudomonadati</taxon>
        <taxon>Pseudomonadota</taxon>
        <taxon>Alphaproteobacteria</taxon>
        <taxon>Hyphomicrobiales</taxon>
        <taxon>Lichenihabitantaceae</taxon>
        <taxon>Lichenibacterium</taxon>
    </lineage>
</organism>
<dbReference type="PROSITE" id="PS51318">
    <property type="entry name" value="TAT"/>
    <property type="match status" value="1"/>
</dbReference>
<keyword evidence="1" id="KW-0175">Coiled coil</keyword>
<name>A0A4Q2U8L5_9HYPH</name>
<dbReference type="Pfam" id="PF13174">
    <property type="entry name" value="TPR_6"/>
    <property type="match status" value="2"/>
</dbReference>
<comment type="function">
    <text evidence="1">Mediates coordination of peptidoglycan synthesis and outer membrane constriction during cell division.</text>
</comment>
<dbReference type="SUPFAM" id="SSF48452">
    <property type="entry name" value="TPR-like"/>
    <property type="match status" value="1"/>
</dbReference>
<proteinExistence type="inferred from homology"/>
<dbReference type="RefSeq" id="WP_129223840.1">
    <property type="nucleotide sequence ID" value="NZ_QYBB01000003.1"/>
</dbReference>
<dbReference type="HAMAP" id="MF_02066">
    <property type="entry name" value="CpoB"/>
    <property type="match status" value="1"/>
</dbReference>
<dbReference type="NCBIfam" id="TIGR02795">
    <property type="entry name" value="tol_pal_ybgF"/>
    <property type="match status" value="1"/>
</dbReference>
<dbReference type="EMBL" id="QYBB01000003">
    <property type="protein sequence ID" value="RYC33089.1"/>
    <property type="molecule type" value="Genomic_DNA"/>
</dbReference>
<reference evidence="3 4" key="2">
    <citation type="submission" date="2019-02" db="EMBL/GenBank/DDBJ databases">
        <title>'Lichenibacterium ramalinii' gen. nov. sp. nov., 'Lichenibacterium minor' gen. nov. sp. nov.</title>
        <authorList>
            <person name="Pankratov T."/>
        </authorList>
    </citation>
    <scope>NUCLEOTIDE SEQUENCE [LARGE SCALE GENOMIC DNA]</scope>
    <source>
        <strain evidence="3 4">RmlP026</strain>
    </source>
</reference>
<evidence type="ECO:0000256" key="1">
    <source>
        <dbReference type="HAMAP-Rule" id="MF_02066"/>
    </source>
</evidence>
<keyword evidence="1" id="KW-0132">Cell division</keyword>
<feature type="chain" id="PRO_5025740712" description="Cell division coordinator CpoB" evidence="1">
    <location>
        <begin position="19"/>
        <end position="373"/>
    </location>
</feature>
<keyword evidence="1" id="KW-0732">Signal</keyword>
<comment type="similarity">
    <text evidence="1">Belongs to the CpoB family.</text>
</comment>
<dbReference type="OrthoDB" id="7185608at2"/>
<dbReference type="GO" id="GO:0043093">
    <property type="term" value="P:FtsZ-dependent cytokinesis"/>
    <property type="evidence" value="ECO:0007669"/>
    <property type="project" value="UniProtKB-UniRule"/>
</dbReference>
<evidence type="ECO:0000313" key="3">
    <source>
        <dbReference type="EMBL" id="RYC33089.1"/>
    </source>
</evidence>
<feature type="region of interest" description="Disordered" evidence="2">
    <location>
        <begin position="106"/>
        <end position="247"/>
    </location>
</feature>
<keyword evidence="1" id="KW-0131">Cell cycle</keyword>
<keyword evidence="1" id="KW-0574">Periplasm</keyword>
<feature type="signal peptide" evidence="1">
    <location>
        <begin position="1"/>
        <end position="18"/>
    </location>
</feature>
<feature type="compositionally biased region" description="Low complexity" evidence="2">
    <location>
        <begin position="127"/>
        <end position="155"/>
    </location>
</feature>
<gene>
    <name evidence="3" type="primary">ybgF</name>
    <name evidence="1" type="synonym">cpoB</name>
    <name evidence="3" type="ORF">D3273_04215</name>
</gene>
<dbReference type="InterPro" id="IPR019734">
    <property type="entry name" value="TPR_rpt"/>
</dbReference>
<feature type="compositionally biased region" description="Low complexity" evidence="2">
    <location>
        <begin position="211"/>
        <end position="228"/>
    </location>
</feature>
<dbReference type="Proteomes" id="UP000290759">
    <property type="component" value="Unassembled WGS sequence"/>
</dbReference>
<keyword evidence="4" id="KW-1185">Reference proteome</keyword>
<dbReference type="InterPro" id="IPR006311">
    <property type="entry name" value="TAT_signal"/>
</dbReference>
<dbReference type="Gene3D" id="1.25.40.10">
    <property type="entry name" value="Tetratricopeptide repeat domain"/>
    <property type="match status" value="1"/>
</dbReference>
<dbReference type="AlphaFoldDB" id="A0A4Q2U8L5"/>
<evidence type="ECO:0000256" key="2">
    <source>
        <dbReference type="SAM" id="MobiDB-lite"/>
    </source>
</evidence>
<dbReference type="InterPro" id="IPR011990">
    <property type="entry name" value="TPR-like_helical_dom_sf"/>
</dbReference>